<accession>A0A2L1C9D5</accession>
<dbReference type="Gene3D" id="2.100.10.50">
    <property type="match status" value="1"/>
</dbReference>
<dbReference type="PROSITE" id="PS51498">
    <property type="entry name" value="MABP"/>
    <property type="match status" value="1"/>
</dbReference>
<feature type="domain" description="MABP" evidence="2">
    <location>
        <begin position="308"/>
        <end position="447"/>
    </location>
</feature>
<dbReference type="RefSeq" id="WP_104837579.1">
    <property type="nucleotide sequence ID" value="NZ_CP026606.1"/>
</dbReference>
<dbReference type="Proteomes" id="UP000522365">
    <property type="component" value="Unassembled WGS sequence"/>
</dbReference>
<protein>
    <submittedName>
        <fullName evidence="3">MAC/Perforin domain protein</fullName>
    </submittedName>
</protein>
<dbReference type="AlphaFoldDB" id="A0A2L1C9D5"/>
<reference evidence="4 6" key="3">
    <citation type="submission" date="2020-07" db="EMBL/GenBank/DDBJ databases">
        <title>Genomic Encyclopedia of Type Strains, Phase IV (KMG-V): Genome sequencing to study the core and pangenomes of soil and plant-associated prokaryotes.</title>
        <authorList>
            <person name="Whitman W."/>
        </authorList>
    </citation>
    <scope>NUCLEOTIDE SEQUENCE [LARGE SCALE GENOMIC DNA]</scope>
    <source>
        <strain evidence="4 6">S1</strain>
    </source>
</reference>
<dbReference type="GO" id="GO:0005737">
    <property type="term" value="C:cytoplasm"/>
    <property type="evidence" value="ECO:0007669"/>
    <property type="project" value="UniProtKB-ARBA"/>
</dbReference>
<dbReference type="KEGG" id="mmad:MMJJ_05470"/>
<name>A0A2L1C9D5_METMI</name>
<organism evidence="3 5">
    <name type="scientific">Methanococcus maripaludis</name>
    <name type="common">Methanococcus deltae</name>
    <dbReference type="NCBI Taxonomy" id="39152"/>
    <lineage>
        <taxon>Archaea</taxon>
        <taxon>Methanobacteriati</taxon>
        <taxon>Methanobacteriota</taxon>
        <taxon>Methanomada group</taxon>
        <taxon>Methanococci</taxon>
        <taxon>Methanococcales</taxon>
        <taxon>Methanococcaceae</taxon>
        <taxon>Methanococcus</taxon>
    </lineage>
</organism>
<reference evidence="3" key="2">
    <citation type="submission" date="2018-02" db="EMBL/GenBank/DDBJ databases">
        <title>Complete genome sequence of the Methanococcus maripaludis type strain JJ (DSM 2067), a model for selenoprotein synthesis in Archaea.</title>
        <authorList>
            <person name="Poehlein A."/>
            <person name="Heym D."/>
            <person name="Quitzke V."/>
            <person name="Fersch J."/>
            <person name="Daniel R."/>
            <person name="Rother M."/>
        </authorList>
    </citation>
    <scope>NUCLEOTIDE SEQUENCE [LARGE SCALE GENOMIC DNA]</scope>
    <source>
        <strain evidence="3">DSM 2067</strain>
    </source>
</reference>
<reference evidence="5" key="1">
    <citation type="journal article" date="2018" name="Genome Announc.">
        <title>Complete Genome Sequence of the Methanococcus maripaludis Type Strain JJ (DSM 2067), a Model for Selenoprotein Synthesis in Archaea.</title>
        <authorList>
            <person name="Poehlein A."/>
            <person name="Heym D."/>
            <person name="Quitzke V."/>
            <person name="Fersch J."/>
            <person name="Daniel R."/>
            <person name="Rother M."/>
        </authorList>
    </citation>
    <scope>NUCLEOTIDE SEQUENCE [LARGE SCALE GENOMIC DNA]</scope>
    <source>
        <strain evidence="5">DSM 2067</strain>
    </source>
</reference>
<sequence length="447" mass="49980">MADVSLSNTIDELPGLDALGTGYDIFGEYANPKSVKSKIFNLGPQKEIVVEGKTFLIPEVVRYTEVMQGVFDSRFGKTLKEYSEKLKVSTGLKGNYGFFQGSITASFDKSTLQRSEYEYSTVNDDVKKWVIALPSKTDLKVKSMLDSTFSRDLNGKMDPETLFDTYGAYYLHEVIVGARCSYNSSVNKKTLDQSVNVEVAAEMSYKKFVNSISVDEKTQYESQIKEFDSNSSTGTEVLGGKPEYGHYINQSGNYDKWIESIIDYPVFSGFTENSLVPIWELCTNDTRKTELENAFPAYAEKKTMPYSQYCITDLSVIESDKGGAAPPYGFKKVDMDLNKGAGGKYIYLCYKEGLDTTTPITDIVVLHGKNADAPNGYTKINVDLNHKAGGKYIYLAYSRQTNNNPIRSVVVVKGKNANAPYGYEKIDYDLNKGAGGEYLYLCYSRYF</sequence>
<evidence type="ECO:0000313" key="6">
    <source>
        <dbReference type="Proteomes" id="UP000522365"/>
    </source>
</evidence>
<evidence type="ECO:0000313" key="5">
    <source>
        <dbReference type="Proteomes" id="UP000239462"/>
    </source>
</evidence>
<evidence type="ECO:0000259" key="2">
    <source>
        <dbReference type="PROSITE" id="PS51498"/>
    </source>
</evidence>
<dbReference type="EMBL" id="JACDUK010000005">
    <property type="protein sequence ID" value="MBA2853949.1"/>
    <property type="molecule type" value="Genomic_DNA"/>
</dbReference>
<proteinExistence type="predicted"/>
<dbReference type="Proteomes" id="UP000239462">
    <property type="component" value="Chromosome"/>
</dbReference>
<dbReference type="Pfam" id="PF01823">
    <property type="entry name" value="MACPF"/>
    <property type="match status" value="1"/>
</dbReference>
<evidence type="ECO:0000313" key="4">
    <source>
        <dbReference type="EMBL" id="MBA2853949.1"/>
    </source>
</evidence>
<dbReference type="InterPro" id="IPR020864">
    <property type="entry name" value="MACPF"/>
</dbReference>
<evidence type="ECO:0000313" key="3">
    <source>
        <dbReference type="EMBL" id="AVB75964.1"/>
    </source>
</evidence>
<dbReference type="GeneID" id="36101640"/>
<evidence type="ECO:0000259" key="1">
    <source>
        <dbReference type="PROSITE" id="PS51412"/>
    </source>
</evidence>
<dbReference type="InterPro" id="IPR023341">
    <property type="entry name" value="MABP"/>
</dbReference>
<dbReference type="EMBL" id="CP026606">
    <property type="protein sequence ID" value="AVB75964.1"/>
    <property type="molecule type" value="Genomic_DNA"/>
</dbReference>
<dbReference type="PROSITE" id="PS51412">
    <property type="entry name" value="MACPF_2"/>
    <property type="match status" value="1"/>
</dbReference>
<feature type="domain" description="MACPF" evidence="1">
    <location>
        <begin position="2"/>
        <end position="313"/>
    </location>
</feature>
<gene>
    <name evidence="4" type="ORF">HNP89_001927</name>
    <name evidence="3" type="ORF">MMJJ_05470</name>
</gene>